<dbReference type="AlphaFoldDB" id="A0A369W3T6"/>
<protein>
    <submittedName>
        <fullName evidence="3">Tripartite tricarboxylate transporter substrate binding protein</fullName>
    </submittedName>
</protein>
<dbReference type="Gene3D" id="3.40.190.10">
    <property type="entry name" value="Periplasmic binding protein-like II"/>
    <property type="match status" value="1"/>
</dbReference>
<dbReference type="PIRSF" id="PIRSF017082">
    <property type="entry name" value="YflP"/>
    <property type="match status" value="1"/>
</dbReference>
<gene>
    <name evidence="3" type="ORF">DVH29_10420</name>
</gene>
<dbReference type="InterPro" id="IPR042100">
    <property type="entry name" value="Bug_dom1"/>
</dbReference>
<dbReference type="OrthoDB" id="7375033at2"/>
<feature type="signal peptide" evidence="2">
    <location>
        <begin position="1"/>
        <end position="22"/>
    </location>
</feature>
<evidence type="ECO:0000313" key="3">
    <source>
        <dbReference type="EMBL" id="RDE08699.1"/>
    </source>
</evidence>
<comment type="similarity">
    <text evidence="1">Belongs to the UPF0065 (bug) family.</text>
</comment>
<dbReference type="CDD" id="cd07012">
    <property type="entry name" value="PBP2_Bug_TTT"/>
    <property type="match status" value="1"/>
</dbReference>
<evidence type="ECO:0000313" key="4">
    <source>
        <dbReference type="Proteomes" id="UP000253759"/>
    </source>
</evidence>
<evidence type="ECO:0000256" key="1">
    <source>
        <dbReference type="ARBA" id="ARBA00006987"/>
    </source>
</evidence>
<reference evidence="4" key="1">
    <citation type="submission" date="2018-07" db="EMBL/GenBank/DDBJ databases">
        <authorList>
            <person name="Liu B.-T."/>
            <person name="Du Z."/>
        </authorList>
    </citation>
    <scope>NUCLEOTIDE SEQUENCE [LARGE SCALE GENOMIC DNA]</scope>
    <source>
        <strain evidence="4">XYN52</strain>
    </source>
</reference>
<organism evidence="3 4">
    <name type="scientific">Pelagibacterium lacus</name>
    <dbReference type="NCBI Taxonomy" id="2282655"/>
    <lineage>
        <taxon>Bacteria</taxon>
        <taxon>Pseudomonadati</taxon>
        <taxon>Pseudomonadota</taxon>
        <taxon>Alphaproteobacteria</taxon>
        <taxon>Hyphomicrobiales</taxon>
        <taxon>Devosiaceae</taxon>
        <taxon>Pelagibacterium</taxon>
    </lineage>
</organism>
<dbReference type="Proteomes" id="UP000253759">
    <property type="component" value="Unassembled WGS sequence"/>
</dbReference>
<dbReference type="PANTHER" id="PTHR42928">
    <property type="entry name" value="TRICARBOXYLATE-BINDING PROTEIN"/>
    <property type="match status" value="1"/>
</dbReference>
<dbReference type="RefSeq" id="WP_114646112.1">
    <property type="nucleotide sequence ID" value="NZ_QQNH01000013.1"/>
</dbReference>
<feature type="chain" id="PRO_5016728099" evidence="2">
    <location>
        <begin position="23"/>
        <end position="334"/>
    </location>
</feature>
<dbReference type="InterPro" id="IPR005064">
    <property type="entry name" value="BUG"/>
</dbReference>
<comment type="caution">
    <text evidence="3">The sequence shown here is derived from an EMBL/GenBank/DDBJ whole genome shotgun (WGS) entry which is preliminary data.</text>
</comment>
<name>A0A369W3T6_9HYPH</name>
<keyword evidence="4" id="KW-1185">Reference proteome</keyword>
<proteinExistence type="inferred from homology"/>
<dbReference type="PANTHER" id="PTHR42928:SF5">
    <property type="entry name" value="BLR1237 PROTEIN"/>
    <property type="match status" value="1"/>
</dbReference>
<dbReference type="Pfam" id="PF03401">
    <property type="entry name" value="TctC"/>
    <property type="match status" value="1"/>
</dbReference>
<evidence type="ECO:0000256" key="2">
    <source>
        <dbReference type="SAM" id="SignalP"/>
    </source>
</evidence>
<dbReference type="Gene3D" id="3.40.190.150">
    <property type="entry name" value="Bordetella uptake gene, domain 1"/>
    <property type="match status" value="1"/>
</dbReference>
<accession>A0A369W3T6</accession>
<sequence length="334" mass="35686">MKNLFASFAFATALVASGGAGAQDFPSKPIEISVWASAGGGTDGTNRLLAQAMQEELGMRINVVNRTGGGGGVAMSHVWNQPHDGYSWLGASEGMQLVKAMEYFDKGTSDWRWYMIIGGTPGVISVPQDSPYQTLEDLLQAARDEPGSVTVGHCPLGCVWHMRALALGLATDADFTYVPYDGTAPAHVAALSREVDAVVSGVGEQAEYLRAGTLRPLAMIEHDDYVLDDLDPIPAAGKEYPGIDDIPASMWLGMAIPKDTDPAIVAIIDEAFEVAVQSEAIKAFADERRMIVSGMYGEEAEARLQIMESALAAKLYELSMIDKSPEELGIPSVE</sequence>
<keyword evidence="2" id="KW-0732">Signal</keyword>
<dbReference type="SUPFAM" id="SSF53850">
    <property type="entry name" value="Periplasmic binding protein-like II"/>
    <property type="match status" value="1"/>
</dbReference>
<dbReference type="EMBL" id="QQNH01000013">
    <property type="protein sequence ID" value="RDE08699.1"/>
    <property type="molecule type" value="Genomic_DNA"/>
</dbReference>